<dbReference type="Proteomes" id="UP001208570">
    <property type="component" value="Unassembled WGS sequence"/>
</dbReference>
<evidence type="ECO:0000256" key="4">
    <source>
        <dbReference type="ARBA" id="ARBA00023136"/>
    </source>
</evidence>
<feature type="domain" description="G-protein coupled receptors family 1 profile" evidence="7">
    <location>
        <begin position="1"/>
        <end position="129"/>
    </location>
</feature>
<name>A0AAD9JAR3_9ANNE</name>
<evidence type="ECO:0000256" key="1">
    <source>
        <dbReference type="ARBA" id="ARBA00004370"/>
    </source>
</evidence>
<keyword evidence="6" id="KW-0732">Signal</keyword>
<sequence length="148" mass="17041">MGLLVLISWSIPFVVTLIREKPANVTLCELYYLECSITYPLDVGLVILDSLVMIIVYSYILDQVRRRSTNQCSTGSTYRTTVTSFWIVSTFIVFYWSDFITNYIDFPLSIYNIIKSLPLVNCIVDPLIYAIRINEIRAGLSKSKNLEF</sequence>
<evidence type="ECO:0000256" key="5">
    <source>
        <dbReference type="SAM" id="Phobius"/>
    </source>
</evidence>
<evidence type="ECO:0000256" key="3">
    <source>
        <dbReference type="ARBA" id="ARBA00022989"/>
    </source>
</evidence>
<keyword evidence="9" id="KW-1185">Reference proteome</keyword>
<comment type="subcellular location">
    <subcellularLocation>
        <location evidence="1">Membrane</location>
    </subcellularLocation>
</comment>
<keyword evidence="4 5" id="KW-0472">Membrane</keyword>
<feature type="chain" id="PRO_5042045055" description="G-protein coupled receptors family 1 profile domain-containing protein" evidence="6">
    <location>
        <begin position="17"/>
        <end position="148"/>
    </location>
</feature>
<feature type="transmembrane region" description="Helical" evidence="5">
    <location>
        <begin position="43"/>
        <end position="61"/>
    </location>
</feature>
<comment type="caution">
    <text evidence="8">The sequence shown here is derived from an EMBL/GenBank/DDBJ whole genome shotgun (WGS) entry which is preliminary data.</text>
</comment>
<dbReference type="PROSITE" id="PS50262">
    <property type="entry name" value="G_PROTEIN_RECEP_F1_2"/>
    <property type="match status" value="1"/>
</dbReference>
<evidence type="ECO:0000313" key="8">
    <source>
        <dbReference type="EMBL" id="KAK2149278.1"/>
    </source>
</evidence>
<protein>
    <recommendedName>
        <fullName evidence="7">G-protein coupled receptors family 1 profile domain-containing protein</fullName>
    </recommendedName>
</protein>
<dbReference type="AlphaFoldDB" id="A0AAD9JAR3"/>
<keyword evidence="3 5" id="KW-1133">Transmembrane helix</keyword>
<keyword evidence="2 5" id="KW-0812">Transmembrane</keyword>
<reference evidence="8" key="1">
    <citation type="journal article" date="2023" name="Mol. Biol. Evol.">
        <title>Third-Generation Sequencing Reveals the Adaptive Role of the Epigenome in Three Deep-Sea Polychaetes.</title>
        <authorList>
            <person name="Perez M."/>
            <person name="Aroh O."/>
            <person name="Sun Y."/>
            <person name="Lan Y."/>
            <person name="Juniper S.K."/>
            <person name="Young C.R."/>
            <person name="Angers B."/>
            <person name="Qian P.Y."/>
        </authorList>
    </citation>
    <scope>NUCLEOTIDE SEQUENCE</scope>
    <source>
        <strain evidence="8">P08H-3</strain>
    </source>
</reference>
<accession>A0AAD9JAR3</accession>
<evidence type="ECO:0000256" key="2">
    <source>
        <dbReference type="ARBA" id="ARBA00022692"/>
    </source>
</evidence>
<dbReference type="EMBL" id="JAODUP010000457">
    <property type="protein sequence ID" value="KAK2149278.1"/>
    <property type="molecule type" value="Genomic_DNA"/>
</dbReference>
<feature type="signal peptide" evidence="6">
    <location>
        <begin position="1"/>
        <end position="16"/>
    </location>
</feature>
<evidence type="ECO:0000313" key="9">
    <source>
        <dbReference type="Proteomes" id="UP001208570"/>
    </source>
</evidence>
<proteinExistence type="predicted"/>
<dbReference type="GO" id="GO:0016020">
    <property type="term" value="C:membrane"/>
    <property type="evidence" value="ECO:0007669"/>
    <property type="project" value="UniProtKB-SubCell"/>
</dbReference>
<organism evidence="8 9">
    <name type="scientific">Paralvinella palmiformis</name>
    <dbReference type="NCBI Taxonomy" id="53620"/>
    <lineage>
        <taxon>Eukaryota</taxon>
        <taxon>Metazoa</taxon>
        <taxon>Spiralia</taxon>
        <taxon>Lophotrochozoa</taxon>
        <taxon>Annelida</taxon>
        <taxon>Polychaeta</taxon>
        <taxon>Sedentaria</taxon>
        <taxon>Canalipalpata</taxon>
        <taxon>Terebellida</taxon>
        <taxon>Terebelliformia</taxon>
        <taxon>Alvinellidae</taxon>
        <taxon>Paralvinella</taxon>
    </lineage>
</organism>
<dbReference type="InterPro" id="IPR017452">
    <property type="entry name" value="GPCR_Rhodpsn_7TM"/>
</dbReference>
<gene>
    <name evidence="8" type="ORF">LSH36_457g00022</name>
</gene>
<dbReference type="SUPFAM" id="SSF81321">
    <property type="entry name" value="Family A G protein-coupled receptor-like"/>
    <property type="match status" value="1"/>
</dbReference>
<dbReference type="Gene3D" id="1.20.1070.10">
    <property type="entry name" value="Rhodopsin 7-helix transmembrane proteins"/>
    <property type="match status" value="1"/>
</dbReference>
<evidence type="ECO:0000259" key="7">
    <source>
        <dbReference type="PROSITE" id="PS50262"/>
    </source>
</evidence>
<feature type="transmembrane region" description="Helical" evidence="5">
    <location>
        <begin position="82"/>
        <end position="104"/>
    </location>
</feature>
<evidence type="ECO:0000256" key="6">
    <source>
        <dbReference type="SAM" id="SignalP"/>
    </source>
</evidence>